<comment type="subcellular location">
    <subcellularLocation>
        <location evidence="1">Cell membrane</location>
        <topology evidence="1">Multi-pass membrane protein</topology>
    </subcellularLocation>
</comment>
<dbReference type="GO" id="GO:0005886">
    <property type="term" value="C:plasma membrane"/>
    <property type="evidence" value="ECO:0007669"/>
    <property type="project" value="UniProtKB-SubCell"/>
</dbReference>
<dbReference type="FunFam" id="2.30.30.40:FF:000213">
    <property type="entry name" value="High osmolarity signaling protein SHO1"/>
    <property type="match status" value="1"/>
</dbReference>
<dbReference type="STRING" id="1071381.G8BZ74"/>
<dbReference type="GO" id="GO:0005078">
    <property type="term" value="F:MAP-kinase scaffold activity"/>
    <property type="evidence" value="ECO:0007669"/>
    <property type="project" value="EnsemblFungi"/>
</dbReference>
<evidence type="ECO:0000256" key="1">
    <source>
        <dbReference type="ARBA" id="ARBA00004651"/>
    </source>
</evidence>
<evidence type="ECO:0000256" key="8">
    <source>
        <dbReference type="ARBA" id="ARBA00022989"/>
    </source>
</evidence>
<dbReference type="InterPro" id="IPR036028">
    <property type="entry name" value="SH3-like_dom_sf"/>
</dbReference>
<evidence type="ECO:0000313" key="16">
    <source>
        <dbReference type="EMBL" id="CCE65202.1"/>
    </source>
</evidence>
<dbReference type="eggNOG" id="ENOG502QW7A">
    <property type="taxonomic scope" value="Eukaryota"/>
</dbReference>
<dbReference type="OMA" id="NIVWIFY"/>
<organism evidence="16 17">
    <name type="scientific">Tetrapisispora phaffii (strain ATCC 24235 / CBS 4417 / NBRC 1672 / NRRL Y-8282 / UCD 70-5)</name>
    <name type="common">Yeast</name>
    <name type="synonym">Fabospora phaffii</name>
    <dbReference type="NCBI Taxonomy" id="1071381"/>
    <lineage>
        <taxon>Eukaryota</taxon>
        <taxon>Fungi</taxon>
        <taxon>Dikarya</taxon>
        <taxon>Ascomycota</taxon>
        <taxon>Saccharomycotina</taxon>
        <taxon>Saccharomycetes</taxon>
        <taxon>Saccharomycetales</taxon>
        <taxon>Saccharomycetaceae</taxon>
        <taxon>Tetrapisispora</taxon>
    </lineage>
</organism>
<name>G8BZ74_TETPH</name>
<keyword evidence="9" id="KW-0346">Stress response</keyword>
<dbReference type="GO" id="GO:0044697">
    <property type="term" value="C:HICS complex"/>
    <property type="evidence" value="ECO:0007669"/>
    <property type="project" value="EnsemblFungi"/>
</dbReference>
<keyword evidence="10 14" id="KW-0472">Membrane</keyword>
<dbReference type="SMART" id="SM00326">
    <property type="entry name" value="SH3"/>
    <property type="match status" value="1"/>
</dbReference>
<dbReference type="EMBL" id="HE612866">
    <property type="protein sequence ID" value="CCE65202.1"/>
    <property type="molecule type" value="Genomic_DNA"/>
</dbReference>
<comment type="similarity">
    <text evidence="2">Belongs to the SHO1 family.</text>
</comment>
<dbReference type="CDD" id="cd11855">
    <property type="entry name" value="SH3_Sho1p"/>
    <property type="match status" value="1"/>
</dbReference>
<dbReference type="KEGG" id="tpf:TPHA_0K00680"/>
<evidence type="ECO:0000256" key="3">
    <source>
        <dbReference type="ARBA" id="ARBA00016255"/>
    </source>
</evidence>
<keyword evidence="6" id="KW-1003">Cell membrane</keyword>
<evidence type="ECO:0000256" key="14">
    <source>
        <dbReference type="SAM" id="Phobius"/>
    </source>
</evidence>
<proteinExistence type="inferred from homology"/>
<evidence type="ECO:0000256" key="10">
    <source>
        <dbReference type="ARBA" id="ARBA00023136"/>
    </source>
</evidence>
<evidence type="ECO:0000256" key="12">
    <source>
        <dbReference type="ARBA" id="ARBA00030785"/>
    </source>
</evidence>
<dbReference type="OrthoDB" id="5983572at2759"/>
<evidence type="ECO:0000313" key="17">
    <source>
        <dbReference type="Proteomes" id="UP000005666"/>
    </source>
</evidence>
<dbReference type="GO" id="GO:0043332">
    <property type="term" value="C:mating projection tip"/>
    <property type="evidence" value="ECO:0007669"/>
    <property type="project" value="EnsemblFungi"/>
</dbReference>
<keyword evidence="5 13" id="KW-0728">SH3 domain</keyword>
<dbReference type="Proteomes" id="UP000005666">
    <property type="component" value="Chromosome 11"/>
</dbReference>
<keyword evidence="17" id="KW-1185">Reference proteome</keyword>
<accession>G8BZ74</accession>
<feature type="transmembrane region" description="Helical" evidence="14">
    <location>
        <begin position="32"/>
        <end position="52"/>
    </location>
</feature>
<dbReference type="GO" id="GO:0005935">
    <property type="term" value="C:cellular bud neck"/>
    <property type="evidence" value="ECO:0007669"/>
    <property type="project" value="EnsemblFungi"/>
</dbReference>
<dbReference type="GO" id="GO:0005034">
    <property type="term" value="F:osmosensor activity"/>
    <property type="evidence" value="ECO:0007669"/>
    <property type="project" value="EnsemblFungi"/>
</dbReference>
<keyword evidence="8 14" id="KW-1133">Transmembrane helix</keyword>
<dbReference type="AlphaFoldDB" id="G8BZ74"/>
<sequence length="355" mass="39958">MNIPNRSNARARRRHNFVRFTFRLSNFFGDPFAISSVSIATIAWIITIAGAIASAADSESFPRFTWWGIAYQIMMNFVIFIIYCYDLIGYYKTFLAAASAVSFIYNTNSATNLVYSSGPRKAASSAGVILLSIVNLIWVFYFGSDNASPTNRWVDSFSLRGIRPSAYELALIRSIRRRTVLNNERMSSNDVYNNIQDNLSDNNLGYIDKTNQYMSSHDLTGLESTNLDNPSVIIPYNDNPADDSNNVLPAVYHDLENYPNNENVDTFITDSSNGNTETTMGDTLDLYSDIGTESFPYTAKALYSYQADDADGYEISFEQGEILKVSDIEGRWWKSKRENGQVGIIPSNYVQLIED</sequence>
<evidence type="ECO:0000259" key="15">
    <source>
        <dbReference type="PROSITE" id="PS50002"/>
    </source>
</evidence>
<evidence type="ECO:0000256" key="9">
    <source>
        <dbReference type="ARBA" id="ARBA00023016"/>
    </source>
</evidence>
<keyword evidence="7 14" id="KW-0812">Transmembrane</keyword>
<dbReference type="InterPro" id="IPR001452">
    <property type="entry name" value="SH3_domain"/>
</dbReference>
<feature type="transmembrane region" description="Helical" evidence="14">
    <location>
        <begin position="64"/>
        <end position="88"/>
    </location>
</feature>
<dbReference type="RefSeq" id="XP_003687636.1">
    <property type="nucleotide sequence ID" value="XM_003687588.1"/>
</dbReference>
<gene>
    <name evidence="16" type="primary">TPHA0K00680</name>
    <name evidence="16" type="ordered locus">TPHA_0K00680</name>
</gene>
<evidence type="ECO:0000256" key="11">
    <source>
        <dbReference type="ARBA" id="ARBA00029697"/>
    </source>
</evidence>
<evidence type="ECO:0000256" key="5">
    <source>
        <dbReference type="ARBA" id="ARBA00022443"/>
    </source>
</evidence>
<feature type="transmembrane region" description="Helical" evidence="14">
    <location>
        <begin position="122"/>
        <end position="142"/>
    </location>
</feature>
<evidence type="ECO:0000256" key="2">
    <source>
        <dbReference type="ARBA" id="ARBA00009739"/>
    </source>
</evidence>
<dbReference type="PRINTS" id="PR00452">
    <property type="entry name" value="SH3DOMAIN"/>
</dbReference>
<dbReference type="GeneID" id="11533349"/>
<dbReference type="Gene3D" id="2.30.30.40">
    <property type="entry name" value="SH3 Domains"/>
    <property type="match status" value="1"/>
</dbReference>
<evidence type="ECO:0000256" key="7">
    <source>
        <dbReference type="ARBA" id="ARBA00022692"/>
    </source>
</evidence>
<feature type="transmembrane region" description="Helical" evidence="14">
    <location>
        <begin position="94"/>
        <end position="115"/>
    </location>
</feature>
<evidence type="ECO:0000256" key="4">
    <source>
        <dbReference type="ARBA" id="ARBA00017350"/>
    </source>
</evidence>
<dbReference type="GO" id="GO:0007232">
    <property type="term" value="P:osmosensory signaling pathway via Sho1 osmosensor"/>
    <property type="evidence" value="ECO:0007669"/>
    <property type="project" value="EnsemblFungi"/>
</dbReference>
<dbReference type="InterPro" id="IPR035522">
    <property type="entry name" value="Sho1_SH3"/>
</dbReference>
<dbReference type="GO" id="GO:0001402">
    <property type="term" value="P:signal transduction involved in filamentous growth"/>
    <property type="evidence" value="ECO:0007669"/>
    <property type="project" value="EnsemblFungi"/>
</dbReference>
<dbReference type="PROSITE" id="PS50002">
    <property type="entry name" value="SH3"/>
    <property type="match status" value="1"/>
</dbReference>
<dbReference type="Pfam" id="PF00018">
    <property type="entry name" value="SH3_1"/>
    <property type="match status" value="1"/>
</dbReference>
<dbReference type="HOGENOM" id="CLU_043316_0_0_1"/>
<reference evidence="16 17" key="1">
    <citation type="journal article" date="2011" name="Proc. Natl. Acad. Sci. U.S.A.">
        <title>Evolutionary erosion of yeast sex chromosomes by mating-type switching accidents.</title>
        <authorList>
            <person name="Gordon J.L."/>
            <person name="Armisen D."/>
            <person name="Proux-Wera E."/>
            <person name="Oheigeartaigh S.S."/>
            <person name="Byrne K.P."/>
            <person name="Wolfe K.H."/>
        </authorList>
    </citation>
    <scope>NUCLEOTIDE SEQUENCE [LARGE SCALE GENOMIC DNA]</scope>
    <source>
        <strain evidence="17">ATCC 24235 / CBS 4417 / NBRC 1672 / NRRL Y-8282 / UCD 70-5</strain>
    </source>
</reference>
<feature type="domain" description="SH3" evidence="15">
    <location>
        <begin position="294"/>
        <end position="355"/>
    </location>
</feature>
<protein>
    <recommendedName>
        <fullName evidence="4">High osmolarity signaling protein SHO1</fullName>
    </recommendedName>
    <alternativeName>
        <fullName evidence="3">High osmolarity signaling protein sho1</fullName>
    </alternativeName>
    <alternativeName>
        <fullName evidence="11 12">Osmosensor SHO1</fullName>
    </alternativeName>
</protein>
<evidence type="ECO:0000256" key="6">
    <source>
        <dbReference type="ARBA" id="ARBA00022475"/>
    </source>
</evidence>
<dbReference type="SUPFAM" id="SSF50044">
    <property type="entry name" value="SH3-domain"/>
    <property type="match status" value="1"/>
</dbReference>
<dbReference type="GO" id="GO:0030010">
    <property type="term" value="P:establishment of cell polarity"/>
    <property type="evidence" value="ECO:0007669"/>
    <property type="project" value="EnsemblFungi"/>
</dbReference>
<evidence type="ECO:0000256" key="13">
    <source>
        <dbReference type="PROSITE-ProRule" id="PRU00192"/>
    </source>
</evidence>